<sequence length="192" mass="20903">MRKLIFVTHPEVTVDPQIDVRRWRLSDAGLARMRVFAESTVVANVTSIWSSAEAKAIEAAGILAARFGAGVQVDAELGENDRTATGFVPPQEFEKLADAFFAEPEKSVRGWERAIDAQCRIEKAAGRILAQESDGDVAVVAHGAVGTLLLCSYLKQPISRAADQPYQGHYWLASLPDLEVLHPWLPIAPRGG</sequence>
<comment type="caution">
    <text evidence="1">The sequence shown here is derived from an EMBL/GenBank/DDBJ whole genome shotgun (WGS) entry which is preliminary data.</text>
</comment>
<evidence type="ECO:0000313" key="1">
    <source>
        <dbReference type="EMBL" id="RVU35989.1"/>
    </source>
</evidence>
<dbReference type="AlphaFoldDB" id="A0A3S2Y268"/>
<dbReference type="InterPro" id="IPR013078">
    <property type="entry name" value="His_Pase_superF_clade-1"/>
</dbReference>
<proteinExistence type="predicted"/>
<dbReference type="InterPro" id="IPR029033">
    <property type="entry name" value="His_PPase_superfam"/>
</dbReference>
<dbReference type="Proteomes" id="UP000287447">
    <property type="component" value="Unassembled WGS sequence"/>
</dbReference>
<dbReference type="OrthoDB" id="34197at2"/>
<gene>
    <name evidence="1" type="ORF">EOI86_12125</name>
</gene>
<reference evidence="2" key="1">
    <citation type="submission" date="2019-01" db="EMBL/GenBank/DDBJ databases">
        <title>Gri0909 isolated from a small marine red alga.</title>
        <authorList>
            <person name="Kim J."/>
            <person name="Jeong S.E."/>
            <person name="Jeon C.O."/>
        </authorList>
    </citation>
    <scope>NUCLEOTIDE SEQUENCE [LARGE SCALE GENOMIC DNA]</scope>
    <source>
        <strain evidence="2">Gri0909</strain>
    </source>
</reference>
<dbReference type="EMBL" id="SADE01000002">
    <property type="protein sequence ID" value="RVU35989.1"/>
    <property type="molecule type" value="Genomic_DNA"/>
</dbReference>
<dbReference type="Pfam" id="PF00300">
    <property type="entry name" value="His_Phos_1"/>
    <property type="match status" value="1"/>
</dbReference>
<dbReference type="RefSeq" id="WP_127765466.1">
    <property type="nucleotide sequence ID" value="NZ_SADE01000002.1"/>
</dbReference>
<accession>A0A3S2Y268</accession>
<organism evidence="1 2">
    <name type="scientific">Hwanghaeella grinnelliae</name>
    <dbReference type="NCBI Taxonomy" id="2500179"/>
    <lineage>
        <taxon>Bacteria</taxon>
        <taxon>Pseudomonadati</taxon>
        <taxon>Pseudomonadota</taxon>
        <taxon>Alphaproteobacteria</taxon>
        <taxon>Rhodospirillales</taxon>
        <taxon>Rhodospirillaceae</taxon>
        <taxon>Hwanghaeella</taxon>
    </lineage>
</organism>
<dbReference type="Gene3D" id="3.40.50.1240">
    <property type="entry name" value="Phosphoglycerate mutase-like"/>
    <property type="match status" value="1"/>
</dbReference>
<keyword evidence="2" id="KW-1185">Reference proteome</keyword>
<name>A0A3S2Y268_9PROT</name>
<dbReference type="SUPFAM" id="SSF53254">
    <property type="entry name" value="Phosphoglycerate mutase-like"/>
    <property type="match status" value="1"/>
</dbReference>
<evidence type="ECO:0000313" key="2">
    <source>
        <dbReference type="Proteomes" id="UP000287447"/>
    </source>
</evidence>
<protein>
    <submittedName>
        <fullName evidence="1">Histidine phosphatase family protein</fullName>
    </submittedName>
</protein>